<feature type="domain" description="Beta-lactamase-related" evidence="3">
    <location>
        <begin position="33"/>
        <end position="399"/>
    </location>
</feature>
<evidence type="ECO:0000256" key="1">
    <source>
        <dbReference type="ARBA" id="ARBA00022801"/>
    </source>
</evidence>
<proteinExistence type="predicted"/>
<keyword evidence="2" id="KW-0732">Signal</keyword>
<dbReference type="Pfam" id="PF00144">
    <property type="entry name" value="Beta-lactamase"/>
    <property type="match status" value="1"/>
</dbReference>
<evidence type="ECO:0000259" key="3">
    <source>
        <dbReference type="Pfam" id="PF00144"/>
    </source>
</evidence>
<evidence type="ECO:0000313" key="5">
    <source>
        <dbReference type="Proteomes" id="UP000182248"/>
    </source>
</evidence>
<accession>A0A1K1P804</accession>
<dbReference type="InterPro" id="IPR050789">
    <property type="entry name" value="Diverse_Enzym_Activities"/>
</dbReference>
<dbReference type="PANTHER" id="PTHR43283">
    <property type="entry name" value="BETA-LACTAMASE-RELATED"/>
    <property type="match status" value="1"/>
</dbReference>
<name>A0A1K1P804_9FLAO</name>
<feature type="chain" id="PRO_5012114382" evidence="2">
    <location>
        <begin position="21"/>
        <end position="425"/>
    </location>
</feature>
<dbReference type="STRING" id="1150368.SAMN02927921_01676"/>
<keyword evidence="1" id="KW-0378">Hydrolase</keyword>
<dbReference type="InterPro" id="IPR001466">
    <property type="entry name" value="Beta-lactam-related"/>
</dbReference>
<dbReference type="InterPro" id="IPR012338">
    <property type="entry name" value="Beta-lactam/transpept-like"/>
</dbReference>
<dbReference type="PANTHER" id="PTHR43283:SF11">
    <property type="entry name" value="BETA-LACTAMASE-RELATED DOMAIN-CONTAINING PROTEIN"/>
    <property type="match status" value="1"/>
</dbReference>
<dbReference type="RefSeq" id="WP_072316897.1">
    <property type="nucleotide sequence ID" value="NZ_FPJE01000007.1"/>
</dbReference>
<evidence type="ECO:0000256" key="2">
    <source>
        <dbReference type="SAM" id="SignalP"/>
    </source>
</evidence>
<dbReference type="SUPFAM" id="SSF56601">
    <property type="entry name" value="beta-lactamase/transpeptidase-like"/>
    <property type="match status" value="1"/>
</dbReference>
<sequence>MATKLLVLCFALCGVWQVSAQHPAVPEMVSHRVDSIMTEGIRAHAFPGAELLVARKGRVIFHRAYGYHTYDSLVKNRNGDLYDLASVTKITAALPAIMKLVDEGKIVLDEKFSTYWKPWRRRKDKRDLTVREILAHQAGLEPYIVFMNDVLKKNGKFKRRFVRRAPSSRFSLPAYDSLYINKRFIRKMYRKINRSAVSDVKKYNYSGLTFLLYPKIVENLTGEAFDTYVTENFYRPLGADSLVFTPELHHFPLQRIVPTEQDTLFRKHFVQGWVHDENASLMGGISGNAGLFGTAEDLFRLLQMYMNMGTFGGKRYISEATLKEFTRVQYPDNDNKRGLGFDKPLLNNPELDIARASPAPQVSMNSFGHGGFTGTYVWADPDHELVFIFLSNRVYPTRNNGALYSMHIRPSLMAVFYEAFGDGAL</sequence>
<feature type="signal peptide" evidence="2">
    <location>
        <begin position="1"/>
        <end position="20"/>
    </location>
</feature>
<dbReference type="AlphaFoldDB" id="A0A1K1P804"/>
<dbReference type="OrthoDB" id="9805821at2"/>
<organism evidence="4 5">
    <name type="scientific">Sinomicrobium oceani</name>
    <dbReference type="NCBI Taxonomy" id="1150368"/>
    <lineage>
        <taxon>Bacteria</taxon>
        <taxon>Pseudomonadati</taxon>
        <taxon>Bacteroidota</taxon>
        <taxon>Flavobacteriia</taxon>
        <taxon>Flavobacteriales</taxon>
        <taxon>Flavobacteriaceae</taxon>
        <taxon>Sinomicrobium</taxon>
    </lineage>
</organism>
<dbReference type="Gene3D" id="3.40.710.10">
    <property type="entry name" value="DD-peptidase/beta-lactamase superfamily"/>
    <property type="match status" value="1"/>
</dbReference>
<protein>
    <submittedName>
        <fullName evidence="4">CubicO group peptidase, beta-lactamase class C family</fullName>
    </submittedName>
</protein>
<evidence type="ECO:0000313" key="4">
    <source>
        <dbReference type="EMBL" id="SFW43711.1"/>
    </source>
</evidence>
<dbReference type="EMBL" id="FPJE01000007">
    <property type="protein sequence ID" value="SFW43711.1"/>
    <property type="molecule type" value="Genomic_DNA"/>
</dbReference>
<reference evidence="4 5" key="1">
    <citation type="submission" date="2016-11" db="EMBL/GenBank/DDBJ databases">
        <authorList>
            <person name="Jaros S."/>
            <person name="Januszkiewicz K."/>
            <person name="Wedrychowicz H."/>
        </authorList>
    </citation>
    <scope>NUCLEOTIDE SEQUENCE [LARGE SCALE GENOMIC DNA]</scope>
    <source>
        <strain evidence="4 5">CGMCC 1.12145</strain>
    </source>
</reference>
<dbReference type="Proteomes" id="UP000182248">
    <property type="component" value="Unassembled WGS sequence"/>
</dbReference>
<keyword evidence="5" id="KW-1185">Reference proteome</keyword>
<dbReference type="GO" id="GO:0016787">
    <property type="term" value="F:hydrolase activity"/>
    <property type="evidence" value="ECO:0007669"/>
    <property type="project" value="UniProtKB-KW"/>
</dbReference>
<gene>
    <name evidence="4" type="ORF">SAMN02927921_01676</name>
</gene>